<keyword evidence="1" id="KW-1133">Transmembrane helix</keyword>
<reference evidence="3" key="1">
    <citation type="journal article" date="2017" name="Nature">
        <title>The sunflower genome provides insights into oil metabolism, flowering and Asterid evolution.</title>
        <authorList>
            <person name="Badouin H."/>
            <person name="Gouzy J."/>
            <person name="Grassa C.J."/>
            <person name="Murat F."/>
            <person name="Staton S.E."/>
            <person name="Cottret L."/>
            <person name="Lelandais-Briere C."/>
            <person name="Owens G.L."/>
            <person name="Carrere S."/>
            <person name="Mayjonade B."/>
            <person name="Legrand L."/>
            <person name="Gill N."/>
            <person name="Kane N.C."/>
            <person name="Bowers J.E."/>
            <person name="Hubner S."/>
            <person name="Bellec A."/>
            <person name="Berard A."/>
            <person name="Berges H."/>
            <person name="Blanchet N."/>
            <person name="Boniface M.C."/>
            <person name="Brunel D."/>
            <person name="Catrice O."/>
            <person name="Chaidir N."/>
            <person name="Claudel C."/>
            <person name="Donnadieu C."/>
            <person name="Faraut T."/>
            <person name="Fievet G."/>
            <person name="Helmstetter N."/>
            <person name="King M."/>
            <person name="Knapp S.J."/>
            <person name="Lai Z."/>
            <person name="Le Paslier M.C."/>
            <person name="Lippi Y."/>
            <person name="Lorenzon L."/>
            <person name="Mandel J.R."/>
            <person name="Marage G."/>
            <person name="Marchand G."/>
            <person name="Marquand E."/>
            <person name="Bret-Mestries E."/>
            <person name="Morien E."/>
            <person name="Nambeesan S."/>
            <person name="Nguyen T."/>
            <person name="Pegot-Espagnet P."/>
            <person name="Pouilly N."/>
            <person name="Raftis F."/>
            <person name="Sallet E."/>
            <person name="Schiex T."/>
            <person name="Thomas J."/>
            <person name="Vandecasteele C."/>
            <person name="Vares D."/>
            <person name="Vear F."/>
            <person name="Vautrin S."/>
            <person name="Crespi M."/>
            <person name="Mangin B."/>
            <person name="Burke J.M."/>
            <person name="Salse J."/>
            <person name="Munos S."/>
            <person name="Vincourt P."/>
            <person name="Rieseberg L.H."/>
            <person name="Langlade N.B."/>
        </authorList>
    </citation>
    <scope>NUCLEOTIDE SEQUENCE [LARGE SCALE GENOMIC DNA]</scope>
    <source>
        <strain evidence="3">cv. SF193</strain>
    </source>
</reference>
<name>A0A251VKI6_HELAN</name>
<proteinExistence type="predicted"/>
<keyword evidence="1" id="KW-0812">Transmembrane</keyword>
<organism evidence="2 3">
    <name type="scientific">Helianthus annuus</name>
    <name type="common">Common sunflower</name>
    <dbReference type="NCBI Taxonomy" id="4232"/>
    <lineage>
        <taxon>Eukaryota</taxon>
        <taxon>Viridiplantae</taxon>
        <taxon>Streptophyta</taxon>
        <taxon>Embryophyta</taxon>
        <taxon>Tracheophyta</taxon>
        <taxon>Spermatophyta</taxon>
        <taxon>Magnoliopsida</taxon>
        <taxon>eudicotyledons</taxon>
        <taxon>Gunneridae</taxon>
        <taxon>Pentapetalae</taxon>
        <taxon>asterids</taxon>
        <taxon>campanulids</taxon>
        <taxon>Asterales</taxon>
        <taxon>Asteraceae</taxon>
        <taxon>Asteroideae</taxon>
        <taxon>Heliantheae alliance</taxon>
        <taxon>Heliantheae</taxon>
        <taxon>Helianthus</taxon>
    </lineage>
</organism>
<protein>
    <submittedName>
        <fullName evidence="2">Uncharacterized protein</fullName>
    </submittedName>
</protein>
<dbReference type="InParanoid" id="A0A251VKI6"/>
<gene>
    <name evidence="2" type="ORF">HannXRQ_Chr01g0003871</name>
</gene>
<dbReference type="Proteomes" id="UP000215914">
    <property type="component" value="Chromosome 1"/>
</dbReference>
<evidence type="ECO:0000256" key="1">
    <source>
        <dbReference type="SAM" id="Phobius"/>
    </source>
</evidence>
<accession>A0A251VKI6</accession>
<evidence type="ECO:0000313" key="2">
    <source>
        <dbReference type="EMBL" id="OTG36098.1"/>
    </source>
</evidence>
<feature type="transmembrane region" description="Helical" evidence="1">
    <location>
        <begin position="20"/>
        <end position="45"/>
    </location>
</feature>
<dbReference type="AlphaFoldDB" id="A0A251VKI6"/>
<sequence>MPYLNVYLESHACYEELFKTYLLLCTYQTCILAFAFALNCILNMLQVDDDDAMKRSSVDA</sequence>
<evidence type="ECO:0000313" key="3">
    <source>
        <dbReference type="Proteomes" id="UP000215914"/>
    </source>
</evidence>
<keyword evidence="3" id="KW-1185">Reference proteome</keyword>
<dbReference type="EMBL" id="CM007890">
    <property type="protein sequence ID" value="OTG36098.1"/>
    <property type="molecule type" value="Genomic_DNA"/>
</dbReference>
<keyword evidence="1" id="KW-0472">Membrane</keyword>